<organism evidence="5 6">
    <name type="scientific">Smittium mucronatum</name>
    <dbReference type="NCBI Taxonomy" id="133383"/>
    <lineage>
        <taxon>Eukaryota</taxon>
        <taxon>Fungi</taxon>
        <taxon>Fungi incertae sedis</taxon>
        <taxon>Zoopagomycota</taxon>
        <taxon>Kickxellomycotina</taxon>
        <taxon>Harpellomycetes</taxon>
        <taxon>Harpellales</taxon>
        <taxon>Legeriomycetaceae</taxon>
        <taxon>Smittium</taxon>
    </lineage>
</organism>
<dbReference type="PRINTS" id="PR00297">
    <property type="entry name" value="CHAPERONIN10"/>
</dbReference>
<keyword evidence="5" id="KW-0346">Stress response</keyword>
<dbReference type="GO" id="GO:0051082">
    <property type="term" value="F:unfolded protein binding"/>
    <property type="evidence" value="ECO:0007669"/>
    <property type="project" value="TreeGrafter"/>
</dbReference>
<evidence type="ECO:0000256" key="2">
    <source>
        <dbReference type="ARBA" id="ARBA00023186"/>
    </source>
</evidence>
<evidence type="ECO:0000256" key="1">
    <source>
        <dbReference type="ARBA" id="ARBA00006975"/>
    </source>
</evidence>
<evidence type="ECO:0000256" key="3">
    <source>
        <dbReference type="ARBA" id="ARBA00056825"/>
    </source>
</evidence>
<dbReference type="SUPFAM" id="SSF50129">
    <property type="entry name" value="GroES-like"/>
    <property type="match status" value="1"/>
</dbReference>
<dbReference type="GO" id="GO:0005759">
    <property type="term" value="C:mitochondrial matrix"/>
    <property type="evidence" value="ECO:0007669"/>
    <property type="project" value="TreeGrafter"/>
</dbReference>
<keyword evidence="6" id="KW-1185">Reference proteome</keyword>
<comment type="similarity">
    <text evidence="1 4">Belongs to the GroES chaperonin family.</text>
</comment>
<dbReference type="HAMAP" id="MF_00580">
    <property type="entry name" value="CH10"/>
    <property type="match status" value="1"/>
</dbReference>
<evidence type="ECO:0000313" key="5">
    <source>
        <dbReference type="EMBL" id="OLY82047.1"/>
    </source>
</evidence>
<dbReference type="GO" id="GO:0044183">
    <property type="term" value="F:protein folding chaperone"/>
    <property type="evidence" value="ECO:0007669"/>
    <property type="project" value="InterPro"/>
</dbReference>
<dbReference type="InterPro" id="IPR020818">
    <property type="entry name" value="Chaperonin_GroES"/>
</dbReference>
<reference evidence="5 6" key="1">
    <citation type="journal article" date="2016" name="Mol. Biol. Evol.">
        <title>Genome-Wide Survey of Gut Fungi (Harpellales) Reveals the First Horizontally Transferred Ubiquitin Gene from a Mosquito Host.</title>
        <authorList>
            <person name="Wang Y."/>
            <person name="White M.M."/>
            <person name="Kvist S."/>
            <person name="Moncalvo J.M."/>
        </authorList>
    </citation>
    <scope>NUCLEOTIDE SEQUENCE [LARGE SCALE GENOMIC DNA]</scope>
    <source>
        <strain evidence="5 6">ALG-7-W6</strain>
    </source>
</reference>
<dbReference type="PANTHER" id="PTHR10772:SF0">
    <property type="entry name" value="10 KDA HEAT SHOCK PROTEIN, MITOCHONDRIAL"/>
    <property type="match status" value="1"/>
</dbReference>
<dbReference type="InterPro" id="IPR018369">
    <property type="entry name" value="Chaprnonin_Cpn10_CS"/>
</dbReference>
<dbReference type="GO" id="GO:0005524">
    <property type="term" value="F:ATP binding"/>
    <property type="evidence" value="ECO:0007669"/>
    <property type="project" value="InterPro"/>
</dbReference>
<dbReference type="InterPro" id="IPR011032">
    <property type="entry name" value="GroES-like_sf"/>
</dbReference>
<accession>A0A1R0GYU3</accession>
<evidence type="ECO:0000313" key="6">
    <source>
        <dbReference type="Proteomes" id="UP000187455"/>
    </source>
</evidence>
<protein>
    <submittedName>
        <fullName evidence="5">10 kDa heat shock protein, mitochondrial</fullName>
    </submittedName>
</protein>
<dbReference type="GO" id="GO:0046872">
    <property type="term" value="F:metal ion binding"/>
    <property type="evidence" value="ECO:0007669"/>
    <property type="project" value="TreeGrafter"/>
</dbReference>
<dbReference type="OrthoDB" id="184876at2759"/>
<dbReference type="Gene3D" id="2.30.33.40">
    <property type="entry name" value="GroES chaperonin"/>
    <property type="match status" value="1"/>
</dbReference>
<dbReference type="SMART" id="SM00883">
    <property type="entry name" value="Cpn10"/>
    <property type="match status" value="1"/>
</dbReference>
<dbReference type="Proteomes" id="UP000187455">
    <property type="component" value="Unassembled WGS sequence"/>
</dbReference>
<dbReference type="CDD" id="cd00320">
    <property type="entry name" value="cpn10"/>
    <property type="match status" value="1"/>
</dbReference>
<dbReference type="InterPro" id="IPR037124">
    <property type="entry name" value="Chaperonin_GroES_sf"/>
</dbReference>
<comment type="function">
    <text evidence="3">Eukaryotic CPN10 homolog which is essential for mitochondrial protein biogenesis, together with CPN60. Binds to CPN60 in the presence of Mg-ATP and suppresses the ATPase activity of the latter.</text>
</comment>
<sequence>MISSRALFSARKVVPLFDRVLIQRVKAEARTASGILLPEKAIEKLPEGIVLAVGPGKVGKDGVVVPLSLKEGDRVLLPSYGGNVVKVGADNDSEHILLHENEVLAKLE</sequence>
<dbReference type="EMBL" id="LSSL01001967">
    <property type="protein sequence ID" value="OLY82047.1"/>
    <property type="molecule type" value="Genomic_DNA"/>
</dbReference>
<proteinExistence type="inferred from homology"/>
<comment type="caution">
    <text evidence="5">The sequence shown here is derived from an EMBL/GenBank/DDBJ whole genome shotgun (WGS) entry which is preliminary data.</text>
</comment>
<keyword evidence="2 4" id="KW-0143">Chaperone</keyword>
<dbReference type="PANTHER" id="PTHR10772">
    <property type="entry name" value="10 KDA HEAT SHOCK PROTEIN"/>
    <property type="match status" value="1"/>
</dbReference>
<dbReference type="PROSITE" id="PS00681">
    <property type="entry name" value="CHAPERONINS_CPN10"/>
    <property type="match status" value="1"/>
</dbReference>
<dbReference type="FunFam" id="2.30.33.40:FF:000002">
    <property type="entry name" value="10 kDa chaperonin, mitochondrial"/>
    <property type="match status" value="1"/>
</dbReference>
<name>A0A1R0GYU3_9FUNG</name>
<gene>
    <name evidence="5" type="ORF">AYI68_g3839</name>
</gene>
<dbReference type="GO" id="GO:0051087">
    <property type="term" value="F:protein-folding chaperone binding"/>
    <property type="evidence" value="ECO:0007669"/>
    <property type="project" value="TreeGrafter"/>
</dbReference>
<dbReference type="AlphaFoldDB" id="A0A1R0GYU3"/>
<evidence type="ECO:0000256" key="4">
    <source>
        <dbReference type="RuleBase" id="RU003479"/>
    </source>
</evidence>
<dbReference type="Pfam" id="PF00166">
    <property type="entry name" value="Cpn10"/>
    <property type="match status" value="1"/>
</dbReference>
<dbReference type="STRING" id="133383.A0A1R0GYU3"/>